<keyword evidence="1" id="KW-0732">Signal</keyword>
<feature type="chain" id="PRO_5014267961" evidence="1">
    <location>
        <begin position="31"/>
        <end position="83"/>
    </location>
</feature>
<dbReference type="Proteomes" id="UP000192739">
    <property type="component" value="Unassembled WGS sequence"/>
</dbReference>
<evidence type="ECO:0000313" key="3">
    <source>
        <dbReference type="Proteomes" id="UP000192739"/>
    </source>
</evidence>
<name>A0A1E3SHE0_MYCIE</name>
<proteinExistence type="predicted"/>
<keyword evidence="3" id="KW-1185">Reference proteome</keyword>
<protein>
    <submittedName>
        <fullName evidence="2">Uncharacterized protein</fullName>
    </submittedName>
</protein>
<evidence type="ECO:0000313" key="2">
    <source>
        <dbReference type="EMBL" id="ORB10476.1"/>
    </source>
</evidence>
<accession>A0A1E3SHE0</accession>
<reference evidence="2 3" key="1">
    <citation type="submission" date="2017-02" db="EMBL/GenBank/DDBJ databases">
        <title>The new phylogeny of genus Mycobacterium.</title>
        <authorList>
            <person name="Tortoli E."/>
            <person name="Trovato A."/>
            <person name="Cirillo D.M."/>
        </authorList>
    </citation>
    <scope>NUCLEOTIDE SEQUENCE [LARGE SCALE GENOMIC DNA]</scope>
    <source>
        <strain evidence="2 3">DSM 44049</strain>
    </source>
</reference>
<comment type="caution">
    <text evidence="2">The sequence shown here is derived from an EMBL/GenBank/DDBJ whole genome shotgun (WGS) entry which is preliminary data.</text>
</comment>
<organism evidence="2 3">
    <name type="scientific">Mycobacterium intermedium</name>
    <dbReference type="NCBI Taxonomy" id="28445"/>
    <lineage>
        <taxon>Bacteria</taxon>
        <taxon>Bacillati</taxon>
        <taxon>Actinomycetota</taxon>
        <taxon>Actinomycetes</taxon>
        <taxon>Mycobacteriales</taxon>
        <taxon>Mycobacteriaceae</taxon>
        <taxon>Mycobacterium</taxon>
        <taxon>Mycobacterium simiae complex</taxon>
    </lineage>
</organism>
<sequence>MDMKRLTFTVAAAGVLASAGLMTGVGIGHADTFQTEGSYPSRQACQDAGPAVKASTPPFNWNNFWCVPDPQTFGNWRLVLSNG</sequence>
<dbReference type="EMBL" id="MVHT01000002">
    <property type="protein sequence ID" value="ORB10476.1"/>
    <property type="molecule type" value="Genomic_DNA"/>
</dbReference>
<dbReference type="RefSeq" id="WP_069419017.1">
    <property type="nucleotide sequence ID" value="NZ_CBCRZH010000006.1"/>
</dbReference>
<feature type="signal peptide" evidence="1">
    <location>
        <begin position="1"/>
        <end position="30"/>
    </location>
</feature>
<evidence type="ECO:0000256" key="1">
    <source>
        <dbReference type="SAM" id="SignalP"/>
    </source>
</evidence>
<gene>
    <name evidence="2" type="ORF">BST27_01075</name>
</gene>
<dbReference type="OrthoDB" id="4738244at2"/>
<dbReference type="AlphaFoldDB" id="A0A1E3SHE0"/>